<evidence type="ECO:0000313" key="7">
    <source>
        <dbReference type="EMBL" id="MDC7789085.1"/>
    </source>
</evidence>
<proteinExistence type="predicted"/>
<feature type="signal peptide" evidence="5">
    <location>
        <begin position="1"/>
        <end position="28"/>
    </location>
</feature>
<comment type="caution">
    <text evidence="7">The sequence shown here is derived from an EMBL/GenBank/DDBJ whole genome shotgun (WGS) entry which is preliminary data.</text>
</comment>
<dbReference type="Pfam" id="PF09086">
    <property type="entry name" value="DUF1924"/>
    <property type="match status" value="1"/>
</dbReference>
<dbReference type="Gene3D" id="1.10.760.10">
    <property type="entry name" value="Cytochrome c-like domain"/>
    <property type="match status" value="1"/>
</dbReference>
<dbReference type="Proteomes" id="UP001165652">
    <property type="component" value="Unassembled WGS sequence"/>
</dbReference>
<dbReference type="InterPro" id="IPR015170">
    <property type="entry name" value="DUF1924_SHP"/>
</dbReference>
<evidence type="ECO:0000256" key="2">
    <source>
        <dbReference type="ARBA" id="ARBA00022723"/>
    </source>
</evidence>
<name>A0ABT5JH92_RHOTP</name>
<keyword evidence="1 4" id="KW-0349">Heme</keyword>
<feature type="domain" description="Cytochrome c" evidence="6">
    <location>
        <begin position="54"/>
        <end position="146"/>
    </location>
</feature>
<dbReference type="SUPFAM" id="SSF46626">
    <property type="entry name" value="Cytochrome c"/>
    <property type="match status" value="1"/>
</dbReference>
<evidence type="ECO:0000256" key="3">
    <source>
        <dbReference type="ARBA" id="ARBA00023004"/>
    </source>
</evidence>
<reference evidence="7" key="1">
    <citation type="journal article" date="2023" name="Microbiol Resour">
        <title>Genome Sequences of Rhodoplanes serenus and Two Thermotolerant Strains, Rhodoplanes tepidamans and 'Rhodoplanes cryptolactis,' Further Refine the Genus.</title>
        <authorList>
            <person name="Rayyan A.A."/>
            <person name="Kyndt J.A."/>
        </authorList>
    </citation>
    <scope>NUCLEOTIDE SEQUENCE</scope>
    <source>
        <strain evidence="7">DSM 9987</strain>
    </source>
</reference>
<evidence type="ECO:0000256" key="1">
    <source>
        <dbReference type="ARBA" id="ARBA00022617"/>
    </source>
</evidence>
<reference evidence="7" key="2">
    <citation type="submission" date="2023-02" db="EMBL/GenBank/DDBJ databases">
        <authorList>
            <person name="Rayyan A."/>
            <person name="Meyer T."/>
            <person name="Kyndt J.A."/>
        </authorList>
    </citation>
    <scope>NUCLEOTIDE SEQUENCE</scope>
    <source>
        <strain evidence="7">DSM 9987</strain>
    </source>
</reference>
<protein>
    <submittedName>
        <fullName evidence="7">DUF1924 domain-containing protein</fullName>
    </submittedName>
</protein>
<accession>A0ABT5JH92</accession>
<dbReference type="InterPro" id="IPR036909">
    <property type="entry name" value="Cyt_c-like_dom_sf"/>
</dbReference>
<dbReference type="EMBL" id="JAQQLI010000060">
    <property type="protein sequence ID" value="MDC7789085.1"/>
    <property type="molecule type" value="Genomic_DNA"/>
</dbReference>
<evidence type="ECO:0000259" key="6">
    <source>
        <dbReference type="PROSITE" id="PS51007"/>
    </source>
</evidence>
<dbReference type="RefSeq" id="WP_272779914.1">
    <property type="nucleotide sequence ID" value="NZ_JAQQLI010000060.1"/>
</dbReference>
<keyword evidence="5" id="KW-0732">Signal</keyword>
<keyword evidence="3 4" id="KW-0408">Iron</keyword>
<evidence type="ECO:0000256" key="4">
    <source>
        <dbReference type="PROSITE-ProRule" id="PRU00433"/>
    </source>
</evidence>
<feature type="chain" id="PRO_5045250176" evidence="5">
    <location>
        <begin position="29"/>
        <end position="146"/>
    </location>
</feature>
<organism evidence="7 8">
    <name type="scientific">Rhodoplanes tepidamans</name>
    <name type="common">Rhodoplanes cryptolactis</name>
    <dbReference type="NCBI Taxonomy" id="200616"/>
    <lineage>
        <taxon>Bacteria</taxon>
        <taxon>Pseudomonadati</taxon>
        <taxon>Pseudomonadota</taxon>
        <taxon>Alphaproteobacteria</taxon>
        <taxon>Hyphomicrobiales</taxon>
        <taxon>Nitrobacteraceae</taxon>
        <taxon>Rhodoplanes</taxon>
    </lineage>
</organism>
<dbReference type="PROSITE" id="PS51007">
    <property type="entry name" value="CYTC"/>
    <property type="match status" value="1"/>
</dbReference>
<evidence type="ECO:0000256" key="5">
    <source>
        <dbReference type="SAM" id="SignalP"/>
    </source>
</evidence>
<keyword evidence="2 4" id="KW-0479">Metal-binding</keyword>
<keyword evidence="8" id="KW-1185">Reference proteome</keyword>
<sequence length="146" mass="15024">MTGHRFGRRAGPALLLLVAAGAAAPGLADPGPAQRAVLDRQAAAARAADAGFVPSAERGRALFMSRPAAGKPDTPSCTSCHTTNLARTGQARAGKVIEPLAPSAVPTRLSDPATVDKWFSRNCPDVLGRDCSPAERADLVAFLIAQ</sequence>
<dbReference type="InterPro" id="IPR009056">
    <property type="entry name" value="Cyt_c-like_dom"/>
</dbReference>
<gene>
    <name evidence="7" type="ORF">PQJ73_25675</name>
</gene>
<evidence type="ECO:0000313" key="8">
    <source>
        <dbReference type="Proteomes" id="UP001165652"/>
    </source>
</evidence>